<gene>
    <name evidence="2" type="ORF">Hamer_G017733</name>
</gene>
<keyword evidence="3" id="KW-1185">Reference proteome</keyword>
<dbReference type="AlphaFoldDB" id="A0A8J5JIU4"/>
<sequence>MTATHALTRRGHPRSTPHSRPNKYQALATADGRKPRSSGRVTHAVDNLEPEQSSDQLNTDARKTRIVSVKRDWWDSHTPAARDRKRYPQSLT</sequence>
<reference evidence="2" key="1">
    <citation type="journal article" date="2021" name="Sci. Adv.">
        <title>The American lobster genome reveals insights on longevity, neural, and immune adaptations.</title>
        <authorList>
            <person name="Polinski J.M."/>
            <person name="Zimin A.V."/>
            <person name="Clark K.F."/>
            <person name="Kohn A.B."/>
            <person name="Sadowski N."/>
            <person name="Timp W."/>
            <person name="Ptitsyn A."/>
            <person name="Khanna P."/>
            <person name="Romanova D.Y."/>
            <person name="Williams P."/>
            <person name="Greenwood S.J."/>
            <person name="Moroz L.L."/>
            <person name="Walt D.R."/>
            <person name="Bodnar A.G."/>
        </authorList>
    </citation>
    <scope>NUCLEOTIDE SEQUENCE</scope>
    <source>
        <strain evidence="2">GMGI-L3</strain>
    </source>
</reference>
<feature type="compositionally biased region" description="Basic residues" evidence="1">
    <location>
        <begin position="7"/>
        <end position="21"/>
    </location>
</feature>
<feature type="compositionally biased region" description="Polar residues" evidence="1">
    <location>
        <begin position="50"/>
        <end position="59"/>
    </location>
</feature>
<comment type="caution">
    <text evidence="2">The sequence shown here is derived from an EMBL/GenBank/DDBJ whole genome shotgun (WGS) entry which is preliminary data.</text>
</comment>
<dbReference type="Proteomes" id="UP000747542">
    <property type="component" value="Unassembled WGS sequence"/>
</dbReference>
<name>A0A8J5JIU4_HOMAM</name>
<evidence type="ECO:0000256" key="1">
    <source>
        <dbReference type="SAM" id="MobiDB-lite"/>
    </source>
</evidence>
<organism evidence="2 3">
    <name type="scientific">Homarus americanus</name>
    <name type="common">American lobster</name>
    <dbReference type="NCBI Taxonomy" id="6706"/>
    <lineage>
        <taxon>Eukaryota</taxon>
        <taxon>Metazoa</taxon>
        <taxon>Ecdysozoa</taxon>
        <taxon>Arthropoda</taxon>
        <taxon>Crustacea</taxon>
        <taxon>Multicrustacea</taxon>
        <taxon>Malacostraca</taxon>
        <taxon>Eumalacostraca</taxon>
        <taxon>Eucarida</taxon>
        <taxon>Decapoda</taxon>
        <taxon>Pleocyemata</taxon>
        <taxon>Astacidea</taxon>
        <taxon>Nephropoidea</taxon>
        <taxon>Nephropidae</taxon>
        <taxon>Homarus</taxon>
    </lineage>
</organism>
<evidence type="ECO:0000313" key="3">
    <source>
        <dbReference type="Proteomes" id="UP000747542"/>
    </source>
</evidence>
<protein>
    <submittedName>
        <fullName evidence="2">Uncharacterized protein</fullName>
    </submittedName>
</protein>
<accession>A0A8J5JIU4</accession>
<dbReference type="EMBL" id="JAHLQT010046276">
    <property type="protein sequence ID" value="KAG7153909.1"/>
    <property type="molecule type" value="Genomic_DNA"/>
</dbReference>
<proteinExistence type="predicted"/>
<feature type="region of interest" description="Disordered" evidence="1">
    <location>
        <begin position="1"/>
        <end position="61"/>
    </location>
</feature>
<evidence type="ECO:0000313" key="2">
    <source>
        <dbReference type="EMBL" id="KAG7153909.1"/>
    </source>
</evidence>